<gene>
    <name evidence="7" type="ORF">JOC47_000665</name>
</gene>
<dbReference type="CDD" id="cd11333">
    <property type="entry name" value="AmyAc_SI_OligoGlu_DGase"/>
    <property type="match status" value="1"/>
</dbReference>
<evidence type="ECO:0000256" key="5">
    <source>
        <dbReference type="ARBA" id="ARBA00023295"/>
    </source>
</evidence>
<dbReference type="Gene3D" id="3.20.20.80">
    <property type="entry name" value="Glycosidases"/>
    <property type="match status" value="1"/>
</dbReference>
<feature type="domain" description="Glycosyl hydrolase family 13 catalytic" evidence="6">
    <location>
        <begin position="13"/>
        <end position="422"/>
    </location>
</feature>
<dbReference type="EMBL" id="JAFBDQ010000003">
    <property type="protein sequence ID" value="MBM7555831.1"/>
    <property type="molecule type" value="Genomic_DNA"/>
</dbReference>
<dbReference type="GO" id="GO:0004574">
    <property type="term" value="F:oligo-1,6-glucosidase activity"/>
    <property type="evidence" value="ECO:0007669"/>
    <property type="project" value="UniProtKB-EC"/>
</dbReference>
<keyword evidence="3" id="KW-0963">Cytoplasm</keyword>
<protein>
    <submittedName>
        <fullName evidence="7">Oligo-1,6-glucosidase</fullName>
        <ecNumber evidence="7">3.2.1.10</ecNumber>
    </submittedName>
</protein>
<dbReference type="Pfam" id="PF16657">
    <property type="entry name" value="Malt_amylase_C"/>
    <property type="match status" value="1"/>
</dbReference>
<keyword evidence="4 7" id="KW-0378">Hydrolase</keyword>
<comment type="caution">
    <text evidence="7">The sequence shown here is derived from an EMBL/GenBank/DDBJ whole genome shotgun (WGS) entry which is preliminary data.</text>
</comment>
<evidence type="ECO:0000256" key="1">
    <source>
        <dbReference type="ARBA" id="ARBA00004496"/>
    </source>
</evidence>
<dbReference type="InterPro" id="IPR013780">
    <property type="entry name" value="Glyco_hydro_b"/>
</dbReference>
<evidence type="ECO:0000256" key="2">
    <source>
        <dbReference type="ARBA" id="ARBA00008061"/>
    </source>
</evidence>
<evidence type="ECO:0000259" key="6">
    <source>
        <dbReference type="SMART" id="SM00642"/>
    </source>
</evidence>
<name>A0A939BRB8_9FIRM</name>
<dbReference type="FunFam" id="3.20.20.80:FF:000064">
    <property type="entry name" value="Oligo-1,6-glucosidase"/>
    <property type="match status" value="1"/>
</dbReference>
<comment type="subcellular location">
    <subcellularLocation>
        <location evidence="1">Cytoplasm</location>
    </subcellularLocation>
</comment>
<keyword evidence="5 7" id="KW-0326">Glycosidase</keyword>
<reference evidence="7" key="1">
    <citation type="submission" date="2021-01" db="EMBL/GenBank/DDBJ databases">
        <title>Genomic Encyclopedia of Type Strains, Phase IV (KMG-IV): sequencing the most valuable type-strain genomes for metagenomic binning, comparative biology and taxonomic classification.</title>
        <authorList>
            <person name="Goeker M."/>
        </authorList>
    </citation>
    <scope>NUCLEOTIDE SEQUENCE</scope>
    <source>
        <strain evidence="7">DSM 23230</strain>
    </source>
</reference>
<dbReference type="SUPFAM" id="SSF51011">
    <property type="entry name" value="Glycosyl hydrolase domain"/>
    <property type="match status" value="1"/>
</dbReference>
<dbReference type="SUPFAM" id="SSF51445">
    <property type="entry name" value="(Trans)glycosidases"/>
    <property type="match status" value="1"/>
</dbReference>
<dbReference type="PANTHER" id="PTHR10357">
    <property type="entry name" value="ALPHA-AMYLASE FAMILY MEMBER"/>
    <property type="match status" value="1"/>
</dbReference>
<dbReference type="NCBIfam" id="NF008183">
    <property type="entry name" value="PRK10933.1"/>
    <property type="match status" value="1"/>
</dbReference>
<dbReference type="FunFam" id="2.60.40.1180:FF:000007">
    <property type="entry name" value="Sucrose isomerase"/>
    <property type="match status" value="1"/>
</dbReference>
<evidence type="ECO:0000256" key="3">
    <source>
        <dbReference type="ARBA" id="ARBA00022490"/>
    </source>
</evidence>
<dbReference type="RefSeq" id="WP_204700556.1">
    <property type="nucleotide sequence ID" value="NZ_JAFBDQ010000003.1"/>
</dbReference>
<evidence type="ECO:0000313" key="7">
    <source>
        <dbReference type="EMBL" id="MBM7555831.1"/>
    </source>
</evidence>
<dbReference type="InterPro" id="IPR017853">
    <property type="entry name" value="GH"/>
</dbReference>
<sequence length="562" mass="65969">MEQQWWKEAVAYEIYPRSFNDSDGDGIGDLQGIIEKVDYLDKLGIDVVWLGPVYQSPNADNGYDISDYKAIMDEFGTLDDWEELLDELHNRDMKLIMDLVVNHTSDEHQWFVESRSAKDNDYRDYYIWRSGEEGTPPNNWESNFGGSAWQYDEETGEYYLHLFHQKQPDLNWENPDLRTEIYEMMKWWLDKGIDGFRMDVINFISKEPELPDDKDNEGELPTGANHYVDGPKVHDYLQEMNQEVLSNYDILTVGEMPFVDVDEGVKYVSSDRDELNMLFHFEHMLVDTPEGGRWSGTGEWKLTDLKEIITKWQVEMQEQNGWNSLYLNNHDQPRAVSRFANDEEYRVESAKMLATLLLTLRGTPYLYQGEEIGMTNFPFESLEQVQDVDTLNKFKEEKKKGNIDNFADAKEIIRTWSRDNSRTPMQWDNSEQAGFSDGEPWIDVNPNYEEINVAANLANPNSIFHYYQDLIDLRKSEDVLVYGDYRLLLEDSQSIYSYLRVLEGERVLVMLNFSADETKFELPQDIDFSEQELLINNYEVRADSEIKEIDLKPYEARVYKLS</sequence>
<dbReference type="Gene3D" id="3.90.400.10">
    <property type="entry name" value="Oligo-1,6-glucosidase, Domain 2"/>
    <property type="match status" value="1"/>
</dbReference>
<dbReference type="Proteomes" id="UP000774000">
    <property type="component" value="Unassembled WGS sequence"/>
</dbReference>
<dbReference type="SMART" id="SM00642">
    <property type="entry name" value="Aamy"/>
    <property type="match status" value="1"/>
</dbReference>
<dbReference type="Pfam" id="PF00128">
    <property type="entry name" value="Alpha-amylase"/>
    <property type="match status" value="1"/>
</dbReference>
<dbReference type="Gene3D" id="2.60.40.1180">
    <property type="entry name" value="Golgi alpha-mannosidase II"/>
    <property type="match status" value="1"/>
</dbReference>
<evidence type="ECO:0000313" key="8">
    <source>
        <dbReference type="Proteomes" id="UP000774000"/>
    </source>
</evidence>
<dbReference type="GO" id="GO:0009313">
    <property type="term" value="P:oligosaccharide catabolic process"/>
    <property type="evidence" value="ECO:0007669"/>
    <property type="project" value="TreeGrafter"/>
</dbReference>
<dbReference type="InterPro" id="IPR032091">
    <property type="entry name" value="Malt_amylase-like_C"/>
</dbReference>
<keyword evidence="8" id="KW-1185">Reference proteome</keyword>
<dbReference type="GO" id="GO:0004556">
    <property type="term" value="F:alpha-amylase activity"/>
    <property type="evidence" value="ECO:0007669"/>
    <property type="project" value="TreeGrafter"/>
</dbReference>
<dbReference type="AlphaFoldDB" id="A0A939BRB8"/>
<dbReference type="InterPro" id="IPR045857">
    <property type="entry name" value="O16G_dom_2"/>
</dbReference>
<dbReference type="InterPro" id="IPR006047">
    <property type="entry name" value="GH13_cat_dom"/>
</dbReference>
<dbReference type="EC" id="3.2.1.10" evidence="7"/>
<comment type="similarity">
    <text evidence="2">Belongs to the glycosyl hydrolase 13 family.</text>
</comment>
<dbReference type="FunFam" id="3.90.400.10:FF:000002">
    <property type="entry name" value="Sucrose isomerase"/>
    <property type="match status" value="1"/>
</dbReference>
<organism evidence="7 8">
    <name type="scientific">Halanaerobacter jeridensis</name>
    <dbReference type="NCBI Taxonomy" id="706427"/>
    <lineage>
        <taxon>Bacteria</taxon>
        <taxon>Bacillati</taxon>
        <taxon>Bacillota</taxon>
        <taxon>Clostridia</taxon>
        <taxon>Halanaerobiales</taxon>
        <taxon>Halobacteroidaceae</taxon>
        <taxon>Halanaerobacter</taxon>
    </lineage>
</organism>
<proteinExistence type="inferred from homology"/>
<accession>A0A939BRB8</accession>
<dbReference type="GO" id="GO:0005737">
    <property type="term" value="C:cytoplasm"/>
    <property type="evidence" value="ECO:0007669"/>
    <property type="project" value="UniProtKB-SubCell"/>
</dbReference>
<dbReference type="PANTHER" id="PTHR10357:SF184">
    <property type="entry name" value="OLIGO-1,6-GLUCOSIDASE 1"/>
    <property type="match status" value="1"/>
</dbReference>
<dbReference type="FunFam" id="3.20.20.80:FF:000014">
    <property type="entry name" value="Alpha,alpha-phosphotrehalase"/>
    <property type="match status" value="1"/>
</dbReference>
<evidence type="ECO:0000256" key="4">
    <source>
        <dbReference type="ARBA" id="ARBA00022801"/>
    </source>
</evidence>